<evidence type="ECO:0000313" key="2">
    <source>
        <dbReference type="Proteomes" id="UP000887226"/>
    </source>
</evidence>
<reference evidence="1" key="1">
    <citation type="journal article" date="2021" name="IMA Fungus">
        <title>Genomic characterization of three marine fungi, including Emericellopsis atlantica sp. nov. with signatures of a generalist lifestyle and marine biomass degradation.</title>
        <authorList>
            <person name="Hagestad O.C."/>
            <person name="Hou L."/>
            <person name="Andersen J.H."/>
            <person name="Hansen E.H."/>
            <person name="Altermark B."/>
            <person name="Li C."/>
            <person name="Kuhnert E."/>
            <person name="Cox R.J."/>
            <person name="Crous P.W."/>
            <person name="Spatafora J.W."/>
            <person name="Lail K."/>
            <person name="Amirebrahimi M."/>
            <person name="Lipzen A."/>
            <person name="Pangilinan J."/>
            <person name="Andreopoulos W."/>
            <person name="Hayes R.D."/>
            <person name="Ng V."/>
            <person name="Grigoriev I.V."/>
            <person name="Jackson S.A."/>
            <person name="Sutton T.D.S."/>
            <person name="Dobson A.D.W."/>
            <person name="Rama T."/>
        </authorList>
    </citation>
    <scope>NUCLEOTIDE SEQUENCE</scope>
    <source>
        <strain evidence="1">TRa3180A</strain>
    </source>
</reference>
<keyword evidence="2" id="KW-1185">Reference proteome</keyword>
<name>A0A9P8CGP7_9HELO</name>
<dbReference type="Proteomes" id="UP000887226">
    <property type="component" value="Unassembled WGS sequence"/>
</dbReference>
<protein>
    <submittedName>
        <fullName evidence="1">Uncharacterized protein</fullName>
    </submittedName>
</protein>
<evidence type="ECO:0000313" key="1">
    <source>
        <dbReference type="EMBL" id="KAG9246057.1"/>
    </source>
</evidence>
<organism evidence="1 2">
    <name type="scientific">Calycina marina</name>
    <dbReference type="NCBI Taxonomy" id="1763456"/>
    <lineage>
        <taxon>Eukaryota</taxon>
        <taxon>Fungi</taxon>
        <taxon>Dikarya</taxon>
        <taxon>Ascomycota</taxon>
        <taxon>Pezizomycotina</taxon>
        <taxon>Leotiomycetes</taxon>
        <taxon>Helotiales</taxon>
        <taxon>Pezizellaceae</taxon>
        <taxon>Calycina</taxon>
    </lineage>
</organism>
<dbReference type="AlphaFoldDB" id="A0A9P8CGP7"/>
<proteinExistence type="predicted"/>
<sequence>MTERNHEVPPMKGIYSLSKRSVICFGEEADGSTHTMETLQYYAKQVESFESGMFGDCSGAEHVDWWDYNETLPFDESLWSCIIAFFKPPWFGRGYITDFMVPLPMSVTVTKSKERTVEALLGSYDYCAMGRSMILWKDFRKTNPVLARNRRISVILRSLLTSYEGGILPNTFENVEWLLA</sequence>
<comment type="caution">
    <text evidence="1">The sequence shown here is derived from an EMBL/GenBank/DDBJ whole genome shotgun (WGS) entry which is preliminary data.</text>
</comment>
<dbReference type="EMBL" id="MU253819">
    <property type="protein sequence ID" value="KAG9246057.1"/>
    <property type="molecule type" value="Genomic_DNA"/>
</dbReference>
<gene>
    <name evidence="1" type="ORF">BJ878DRAFT_316046</name>
</gene>
<accession>A0A9P8CGP7</accession>